<dbReference type="eggNOG" id="COG0476">
    <property type="taxonomic scope" value="Bacteria"/>
</dbReference>
<dbReference type="InterPro" id="IPR000594">
    <property type="entry name" value="ThiF_NAD_FAD-bd"/>
</dbReference>
<dbReference type="PANTHER" id="PTHR43267:SF3">
    <property type="entry name" value="THIF PROTEIN"/>
    <property type="match status" value="1"/>
</dbReference>
<dbReference type="Pfam" id="PF00899">
    <property type="entry name" value="ThiF"/>
    <property type="match status" value="1"/>
</dbReference>
<evidence type="ECO:0000259" key="2">
    <source>
        <dbReference type="Pfam" id="PF14453"/>
    </source>
</evidence>
<dbReference type="EMBL" id="ACEC01000129">
    <property type="protein sequence ID" value="EEG28646.1"/>
    <property type="molecule type" value="Genomic_DNA"/>
</dbReference>
<dbReference type="PANTHER" id="PTHR43267">
    <property type="entry name" value="TRNA THREONYLCARBAMOYLADENOSINE DEHYDRATASE"/>
    <property type="match status" value="1"/>
</dbReference>
<dbReference type="SUPFAM" id="SSF69572">
    <property type="entry name" value="Activating enzymes of the ubiquitin-like proteins"/>
    <property type="match status" value="1"/>
</dbReference>
<protein>
    <submittedName>
        <fullName evidence="3">Thiamine biosynthesis protein ThiF</fullName>
    </submittedName>
</protein>
<organism evidence="3 4">
    <name type="scientific">[Clostridium] methylpentosum DSM 5476</name>
    <dbReference type="NCBI Taxonomy" id="537013"/>
    <lineage>
        <taxon>Bacteria</taxon>
        <taxon>Bacillati</taxon>
        <taxon>Bacillota</taxon>
        <taxon>Clostridia</taxon>
        <taxon>Eubacteriales</taxon>
        <taxon>Oscillospiraceae</taxon>
        <taxon>Oscillospiraceae incertae sedis</taxon>
    </lineage>
</organism>
<reference evidence="3 4" key="1">
    <citation type="submission" date="2009-01" db="EMBL/GenBank/DDBJ databases">
        <authorList>
            <person name="Fulton L."/>
            <person name="Clifton S."/>
            <person name="Fulton B."/>
            <person name="Xu J."/>
            <person name="Minx P."/>
            <person name="Pepin K.H."/>
            <person name="Johnson M."/>
            <person name="Bhonagiri V."/>
            <person name="Nash W.E."/>
            <person name="Mardis E.R."/>
            <person name="Wilson R.K."/>
        </authorList>
    </citation>
    <scope>NUCLEOTIDE SEQUENCE [LARGE SCALE GENOMIC DNA]</scope>
    <source>
        <strain evidence="3 4">DSM 5476</strain>
    </source>
</reference>
<dbReference type="GO" id="GO:0061504">
    <property type="term" value="P:cyclic threonylcarbamoyladenosine biosynthetic process"/>
    <property type="evidence" value="ECO:0007669"/>
    <property type="project" value="TreeGrafter"/>
</dbReference>
<dbReference type="InterPro" id="IPR032726">
    <property type="entry name" value="ThiS-like_dom"/>
</dbReference>
<dbReference type="GO" id="GO:0061503">
    <property type="term" value="F:tRNA threonylcarbamoyladenosine dehydratase"/>
    <property type="evidence" value="ECO:0007669"/>
    <property type="project" value="TreeGrafter"/>
</dbReference>
<dbReference type="Proteomes" id="UP000003340">
    <property type="component" value="Unassembled WGS sequence"/>
</dbReference>
<feature type="domain" description="ThiS-like ubiquitin" evidence="2">
    <location>
        <begin position="1"/>
        <end position="57"/>
    </location>
</feature>
<evidence type="ECO:0000313" key="4">
    <source>
        <dbReference type="Proteomes" id="UP000003340"/>
    </source>
</evidence>
<sequence length="268" mass="29218">MHIRVNGVQREIRPDTTLRQLQRQVAPHTDIAIYQGFQTDQDLPLCEGDTVTFIRRGSMPSGAEFEEMLFARHTPRVHEKIKGATVGIAGLGGLGSNIAEMLARTGVGRLVLADFDLVEPSNLNRQNYTVRHLGMPKVEATKLHLSEVNPYLKIAVHFIRVDESNLARIFEGCDVVCEAFDDPAQKAMLVSGLLEQLPDVAVVASSGMAGYASANQIKTSKQFHNLYLCGDGETDARPGCGLMAPRVGVCAGHQANMVLRLLLGECQP</sequence>
<proteinExistence type="predicted"/>
<dbReference type="Pfam" id="PF14453">
    <property type="entry name" value="ThiS-like"/>
    <property type="match status" value="1"/>
</dbReference>
<dbReference type="NCBIfam" id="NF006395">
    <property type="entry name" value="PRK08644.1"/>
    <property type="match status" value="1"/>
</dbReference>
<feature type="domain" description="THIF-type NAD/FAD binding fold" evidence="1">
    <location>
        <begin position="73"/>
        <end position="265"/>
    </location>
</feature>
<evidence type="ECO:0000313" key="3">
    <source>
        <dbReference type="EMBL" id="EEG28646.1"/>
    </source>
</evidence>
<dbReference type="CDD" id="cd01487">
    <property type="entry name" value="E1_ThiF_like"/>
    <property type="match status" value="1"/>
</dbReference>
<dbReference type="STRING" id="537013.CLOSTMETH_03754"/>
<dbReference type="GO" id="GO:0008641">
    <property type="term" value="F:ubiquitin-like modifier activating enzyme activity"/>
    <property type="evidence" value="ECO:0007669"/>
    <property type="project" value="InterPro"/>
</dbReference>
<comment type="caution">
    <text evidence="3">The sequence shown here is derived from an EMBL/GenBank/DDBJ whole genome shotgun (WGS) entry which is preliminary data.</text>
</comment>
<dbReference type="InterPro" id="IPR045886">
    <property type="entry name" value="ThiF/MoeB/HesA"/>
</dbReference>
<name>C0EIQ9_9FIRM</name>
<accession>C0EIQ9</accession>
<evidence type="ECO:0000259" key="1">
    <source>
        <dbReference type="Pfam" id="PF00899"/>
    </source>
</evidence>
<dbReference type="InterPro" id="IPR012729">
    <property type="entry name" value="ThiF_fam2"/>
</dbReference>
<keyword evidence="4" id="KW-1185">Reference proteome</keyword>
<gene>
    <name evidence="3" type="primary">thiF</name>
    <name evidence="3" type="ORF">CLOSTMETH_03754</name>
</gene>
<dbReference type="NCBIfam" id="TIGR02354">
    <property type="entry name" value="thiF_fam2"/>
    <property type="match status" value="1"/>
</dbReference>
<dbReference type="Gene3D" id="3.40.50.720">
    <property type="entry name" value="NAD(P)-binding Rossmann-like Domain"/>
    <property type="match status" value="1"/>
</dbReference>
<dbReference type="AlphaFoldDB" id="C0EIQ9"/>
<reference evidence="3 4" key="2">
    <citation type="submission" date="2009-02" db="EMBL/GenBank/DDBJ databases">
        <title>Draft genome sequence of Clostridium methylpentosum (DSM 5476).</title>
        <authorList>
            <person name="Sudarsanam P."/>
            <person name="Ley R."/>
            <person name="Guruge J."/>
            <person name="Turnbaugh P.J."/>
            <person name="Mahowald M."/>
            <person name="Liep D."/>
            <person name="Gordon J."/>
        </authorList>
    </citation>
    <scope>NUCLEOTIDE SEQUENCE [LARGE SCALE GENOMIC DNA]</scope>
    <source>
        <strain evidence="3 4">DSM 5476</strain>
    </source>
</reference>
<dbReference type="HOGENOM" id="CLU_013325_10_4_9"/>
<dbReference type="InterPro" id="IPR035985">
    <property type="entry name" value="Ubiquitin-activating_enz"/>
</dbReference>